<proteinExistence type="inferred from homology"/>
<name>A0A314LFH6_NICAT</name>
<dbReference type="PANTHER" id="PTHR31669:SF283">
    <property type="entry name" value="PROTEIN FAR1-RELATED SEQUENCE"/>
    <property type="match status" value="1"/>
</dbReference>
<evidence type="ECO:0000313" key="3">
    <source>
        <dbReference type="EMBL" id="OIT40445.1"/>
    </source>
</evidence>
<dbReference type="Gramene" id="OIT40445">
    <property type="protein sequence ID" value="OIT40445"/>
    <property type="gene ID" value="A4A49_54133"/>
</dbReference>
<organism evidence="3 4">
    <name type="scientific">Nicotiana attenuata</name>
    <name type="common">Coyote tobacco</name>
    <dbReference type="NCBI Taxonomy" id="49451"/>
    <lineage>
        <taxon>Eukaryota</taxon>
        <taxon>Viridiplantae</taxon>
        <taxon>Streptophyta</taxon>
        <taxon>Embryophyta</taxon>
        <taxon>Tracheophyta</taxon>
        <taxon>Spermatophyta</taxon>
        <taxon>Magnoliopsida</taxon>
        <taxon>eudicotyledons</taxon>
        <taxon>Gunneridae</taxon>
        <taxon>Pentapetalae</taxon>
        <taxon>asterids</taxon>
        <taxon>lamiids</taxon>
        <taxon>Solanales</taxon>
        <taxon>Solanaceae</taxon>
        <taxon>Nicotianoideae</taxon>
        <taxon>Nicotianeae</taxon>
        <taxon>Nicotiana</taxon>
    </lineage>
</organism>
<comment type="similarity">
    <text evidence="1">Belongs to the FHY3/FAR1 family.</text>
</comment>
<dbReference type="GO" id="GO:0006355">
    <property type="term" value="P:regulation of DNA-templated transcription"/>
    <property type="evidence" value="ECO:0007669"/>
    <property type="project" value="UniProtKB-UniRule"/>
</dbReference>
<feature type="chain" id="PRO_5016403917" description="Protein FAR1-RELATED SEQUENCE" evidence="2">
    <location>
        <begin position="16"/>
        <end position="132"/>
    </location>
</feature>
<keyword evidence="1" id="KW-0539">Nucleus</keyword>
<keyword evidence="1" id="KW-0862">Zinc</keyword>
<dbReference type="InterPro" id="IPR031052">
    <property type="entry name" value="FHY3/FAR1"/>
</dbReference>
<keyword evidence="1" id="KW-0863">Zinc-finger</keyword>
<evidence type="ECO:0000313" key="4">
    <source>
        <dbReference type="Proteomes" id="UP000187609"/>
    </source>
</evidence>
<dbReference type="PANTHER" id="PTHR31669">
    <property type="entry name" value="PROTEIN FAR1-RELATED SEQUENCE 10-RELATED"/>
    <property type="match status" value="1"/>
</dbReference>
<keyword evidence="1" id="KW-0479">Metal-binding</keyword>
<evidence type="ECO:0000256" key="1">
    <source>
        <dbReference type="RuleBase" id="RU367018"/>
    </source>
</evidence>
<evidence type="ECO:0000256" key="2">
    <source>
        <dbReference type="SAM" id="SignalP"/>
    </source>
</evidence>
<accession>A0A314LFH6</accession>
<dbReference type="EMBL" id="MJEQ01000023">
    <property type="protein sequence ID" value="OIT40445.1"/>
    <property type="molecule type" value="Genomic_DNA"/>
</dbReference>
<dbReference type="GO" id="GO:0008270">
    <property type="term" value="F:zinc ion binding"/>
    <property type="evidence" value="ECO:0007669"/>
    <property type="project" value="UniProtKB-UniRule"/>
</dbReference>
<comment type="subcellular location">
    <subcellularLocation>
        <location evidence="1">Nucleus</location>
    </subcellularLocation>
</comment>
<reference evidence="3" key="1">
    <citation type="submission" date="2016-11" db="EMBL/GenBank/DDBJ databases">
        <title>The genome of Nicotiana attenuata.</title>
        <authorList>
            <person name="Xu S."/>
            <person name="Brockmoeller T."/>
            <person name="Gaquerel E."/>
            <person name="Navarro A."/>
            <person name="Kuhl H."/>
            <person name="Gase K."/>
            <person name="Ling Z."/>
            <person name="Zhou W."/>
            <person name="Kreitzer C."/>
            <person name="Stanke M."/>
            <person name="Tang H."/>
            <person name="Lyons E."/>
            <person name="Pandey P."/>
            <person name="Pandey S.P."/>
            <person name="Timmermann B."/>
            <person name="Baldwin I.T."/>
        </authorList>
    </citation>
    <scope>NUCLEOTIDE SEQUENCE [LARGE SCALE GENOMIC DNA]</scope>
    <source>
        <strain evidence="3">UT</strain>
    </source>
</reference>
<sequence length="132" mass="15234">MALSTCLGALSVVHPLAIMTDQGDSIKATTNALMPNTVHRYYIWYIFAKLPMKLSGVLDSKIAKAKFKAFVLDSINIDEFERRWTNYITKYNLYGRELLKHFEQVCDIALDTEVMKQYTKDDLNILKHDLLN</sequence>
<gene>
    <name evidence="3" type="ORF">A4A49_54133</name>
</gene>
<dbReference type="AlphaFoldDB" id="A0A314LFH6"/>
<comment type="caution">
    <text evidence="3">The sequence shown here is derived from an EMBL/GenBank/DDBJ whole genome shotgun (WGS) entry which is preliminary data.</text>
</comment>
<dbReference type="Proteomes" id="UP000187609">
    <property type="component" value="Unassembled WGS sequence"/>
</dbReference>
<protein>
    <recommendedName>
        <fullName evidence="1">Protein FAR1-RELATED SEQUENCE</fullName>
    </recommendedName>
</protein>
<feature type="signal peptide" evidence="2">
    <location>
        <begin position="1"/>
        <end position="15"/>
    </location>
</feature>
<keyword evidence="2" id="KW-0732">Signal</keyword>
<dbReference type="SMR" id="A0A314LFH6"/>
<keyword evidence="4" id="KW-1185">Reference proteome</keyword>
<comment type="function">
    <text evidence="1">Putative transcription activator involved in regulating light control of development.</text>
</comment>
<dbReference type="GO" id="GO:0005634">
    <property type="term" value="C:nucleus"/>
    <property type="evidence" value="ECO:0007669"/>
    <property type="project" value="UniProtKB-SubCell"/>
</dbReference>